<dbReference type="RefSeq" id="WP_081184335.1">
    <property type="nucleotide sequence ID" value="NZ_MJEA01000011.1"/>
</dbReference>
<accession>A0A1V8YN23</accession>
<organism evidence="1 2">
    <name type="scientific">Enterococcus villorum</name>
    <dbReference type="NCBI Taxonomy" id="112904"/>
    <lineage>
        <taxon>Bacteria</taxon>
        <taxon>Bacillati</taxon>
        <taxon>Bacillota</taxon>
        <taxon>Bacilli</taxon>
        <taxon>Lactobacillales</taxon>
        <taxon>Enterococcaceae</taxon>
        <taxon>Enterococcus</taxon>
    </lineage>
</organism>
<name>A0A1V8YN23_9ENTE</name>
<dbReference type="Proteomes" id="UP000192477">
    <property type="component" value="Unassembled WGS sequence"/>
</dbReference>
<reference evidence="1 2" key="1">
    <citation type="journal article" date="2017" name="BMC Microbiol.">
        <title>Comparative genomics of Enterococcus spp. isolated from bovine feces.</title>
        <authorList>
            <person name="Beukers A.G."/>
            <person name="Zaheer R."/>
            <person name="Goji N."/>
            <person name="Amoako K.K."/>
            <person name="Chaves A.V."/>
            <person name="Ward M.P."/>
            <person name="McAllister T.A."/>
        </authorList>
    </citation>
    <scope>NUCLEOTIDE SEQUENCE [LARGE SCALE GENOMIC DNA]</scope>
    <source>
        <strain evidence="1 2">F1129D 143</strain>
    </source>
</reference>
<evidence type="ECO:0000313" key="1">
    <source>
        <dbReference type="EMBL" id="OQO69262.1"/>
    </source>
</evidence>
<proteinExistence type="predicted"/>
<comment type="caution">
    <text evidence="1">The sequence shown here is derived from an EMBL/GenBank/DDBJ whole genome shotgun (WGS) entry which is preliminary data.</text>
</comment>
<dbReference type="STRING" id="112904.BH747_10145"/>
<sequence>MTIIYPPLVEQSVQFYRKNGQKLVSRSELYRLMVEKHLIHENGSPTDEAIEKGLIKDFYEAYDLSFEAFLALYPVFKKYNSELFKKIDGFWEIPLSLKEELTEQLEDGKSSYDEKVQIKEFLADR</sequence>
<dbReference type="EMBL" id="MJEA01000011">
    <property type="protein sequence ID" value="OQO69262.1"/>
    <property type="molecule type" value="Genomic_DNA"/>
</dbReference>
<dbReference type="AlphaFoldDB" id="A0A1V8YN23"/>
<dbReference type="OrthoDB" id="2303045at2"/>
<gene>
    <name evidence="1" type="ORF">BH747_10145</name>
</gene>
<evidence type="ECO:0000313" key="2">
    <source>
        <dbReference type="Proteomes" id="UP000192477"/>
    </source>
</evidence>
<protein>
    <submittedName>
        <fullName evidence="1">Uncharacterized protein</fullName>
    </submittedName>
</protein>